<evidence type="ECO:0000313" key="1">
    <source>
        <dbReference type="EMBL" id="MFC6660842.1"/>
    </source>
</evidence>
<comment type="caution">
    <text evidence="1">The sequence shown here is derived from an EMBL/GenBank/DDBJ whole genome shotgun (WGS) entry which is preliminary data.</text>
</comment>
<dbReference type="Proteomes" id="UP001596317">
    <property type="component" value="Unassembled WGS sequence"/>
</dbReference>
<evidence type="ECO:0000313" key="2">
    <source>
        <dbReference type="Proteomes" id="UP001596317"/>
    </source>
</evidence>
<name>A0ABW1ZKE0_9DEIO</name>
<dbReference type="EMBL" id="JBHSWB010000001">
    <property type="protein sequence ID" value="MFC6660842.1"/>
    <property type="molecule type" value="Genomic_DNA"/>
</dbReference>
<keyword evidence="2" id="KW-1185">Reference proteome</keyword>
<dbReference type="RefSeq" id="WP_380056074.1">
    <property type="nucleotide sequence ID" value="NZ_JBHSWB010000001.1"/>
</dbReference>
<accession>A0ABW1ZKE0</accession>
<proteinExistence type="predicted"/>
<organism evidence="1 2">
    <name type="scientific">Deinococcus multiflagellatus</name>
    <dbReference type="NCBI Taxonomy" id="1656887"/>
    <lineage>
        <taxon>Bacteria</taxon>
        <taxon>Thermotogati</taxon>
        <taxon>Deinococcota</taxon>
        <taxon>Deinococci</taxon>
        <taxon>Deinococcales</taxon>
        <taxon>Deinococcaceae</taxon>
        <taxon>Deinococcus</taxon>
    </lineage>
</organism>
<gene>
    <name evidence="1" type="ORF">ACFP90_11150</name>
</gene>
<protein>
    <submittedName>
        <fullName evidence="1">Uncharacterized protein</fullName>
    </submittedName>
</protein>
<sequence>MPGLSAALLRPAEQGACQLTGRAANVSPVRGQRLILRLKQGFNHAQLLFMPLYIQQGGGLPPDLPGVFGVPQVLLGHARLGPQARGLLDQLPALQGPPVMQLILFLPLQLPQRLLGLFGLGVQVSDGCLGLDLPCVGMTPGQFQSGCHCAQALAGGLPLNAHRLNVLYRAMKLADQVQAGQMLLEALPEPFAETSEISRYRLTMRRLHGQSQKEVHEFVAFPKTEEVLGAALAGIHDTLIAKQLWINAHFFQHALPLVEVMGFIPLGTGVRFGQVLPRLLEAVERQGPLTLIAQGKLVQREPGGCTRAAKNSRSRVLASRALHS</sequence>
<reference evidence="2" key="1">
    <citation type="journal article" date="2019" name="Int. J. Syst. Evol. Microbiol.">
        <title>The Global Catalogue of Microorganisms (GCM) 10K type strain sequencing project: providing services to taxonomists for standard genome sequencing and annotation.</title>
        <authorList>
            <consortium name="The Broad Institute Genomics Platform"/>
            <consortium name="The Broad Institute Genome Sequencing Center for Infectious Disease"/>
            <person name="Wu L."/>
            <person name="Ma J."/>
        </authorList>
    </citation>
    <scope>NUCLEOTIDE SEQUENCE [LARGE SCALE GENOMIC DNA]</scope>
    <source>
        <strain evidence="2">CCUG 63830</strain>
    </source>
</reference>